<dbReference type="PANTHER" id="PTHR39181">
    <property type="entry name" value="TYROSINE-PROTEIN PHOSPHATASE YWQE"/>
    <property type="match status" value="1"/>
</dbReference>
<comment type="similarity">
    <text evidence="1">Belongs to the metallo-dependent hydrolases superfamily. CpsB/CapC family.</text>
</comment>
<evidence type="ECO:0000313" key="6">
    <source>
        <dbReference type="EMBL" id="MBC8598155.1"/>
    </source>
</evidence>
<dbReference type="Pfam" id="PF19567">
    <property type="entry name" value="CpsB_CapC"/>
    <property type="match status" value="1"/>
</dbReference>
<dbReference type="EMBL" id="JACRTJ010000006">
    <property type="protein sequence ID" value="MBC8598155.1"/>
    <property type="molecule type" value="Genomic_DNA"/>
</dbReference>
<name>A0ABR7NPW1_9FIRM</name>
<dbReference type="Proteomes" id="UP000647491">
    <property type="component" value="Unassembled WGS sequence"/>
</dbReference>
<keyword evidence="3" id="KW-0378">Hydrolase</keyword>
<evidence type="ECO:0000256" key="3">
    <source>
        <dbReference type="ARBA" id="ARBA00022801"/>
    </source>
</evidence>
<evidence type="ECO:0000256" key="2">
    <source>
        <dbReference type="ARBA" id="ARBA00013064"/>
    </source>
</evidence>
<protein>
    <recommendedName>
        <fullName evidence="2">protein-tyrosine-phosphatase</fullName>
        <ecNumber evidence="2">3.1.3.48</ecNumber>
    </recommendedName>
</protein>
<organism evidence="6 7">
    <name type="scientific">Enterocloster hominis</name>
    <name type="common">ex Liu et al. 2021</name>
    <dbReference type="NCBI Taxonomy" id="2763663"/>
    <lineage>
        <taxon>Bacteria</taxon>
        <taxon>Bacillati</taxon>
        <taxon>Bacillota</taxon>
        <taxon>Clostridia</taxon>
        <taxon>Lachnospirales</taxon>
        <taxon>Lachnospiraceae</taxon>
        <taxon>Enterocloster</taxon>
    </lineage>
</organism>
<evidence type="ECO:0000313" key="7">
    <source>
        <dbReference type="Proteomes" id="UP000647491"/>
    </source>
</evidence>
<dbReference type="InterPro" id="IPR016667">
    <property type="entry name" value="Caps_polysacc_synth_CpsB/CapC"/>
</dbReference>
<evidence type="ECO:0000256" key="5">
    <source>
        <dbReference type="ARBA" id="ARBA00051722"/>
    </source>
</evidence>
<comment type="caution">
    <text evidence="6">The sequence shown here is derived from an EMBL/GenBank/DDBJ whole genome shotgun (WGS) entry which is preliminary data.</text>
</comment>
<dbReference type="RefSeq" id="WP_262426880.1">
    <property type="nucleotide sequence ID" value="NZ_JACRTJ010000006.1"/>
</dbReference>
<comment type="catalytic activity">
    <reaction evidence="5">
        <text>O-phospho-L-tyrosyl-[protein] + H2O = L-tyrosyl-[protein] + phosphate</text>
        <dbReference type="Rhea" id="RHEA:10684"/>
        <dbReference type="Rhea" id="RHEA-COMP:10136"/>
        <dbReference type="Rhea" id="RHEA-COMP:20101"/>
        <dbReference type="ChEBI" id="CHEBI:15377"/>
        <dbReference type="ChEBI" id="CHEBI:43474"/>
        <dbReference type="ChEBI" id="CHEBI:46858"/>
        <dbReference type="ChEBI" id="CHEBI:61978"/>
        <dbReference type="EC" id="3.1.3.48"/>
    </reaction>
</comment>
<dbReference type="PANTHER" id="PTHR39181:SF1">
    <property type="entry name" value="TYROSINE-PROTEIN PHOSPHATASE YWQE"/>
    <property type="match status" value="1"/>
</dbReference>
<accession>A0ABR7NPW1</accession>
<dbReference type="EC" id="3.1.3.48" evidence="2"/>
<keyword evidence="7" id="KW-1185">Reference proteome</keyword>
<gene>
    <name evidence="6" type="ORF">H8708_02765</name>
</gene>
<dbReference type="PIRSF" id="PIRSF016557">
    <property type="entry name" value="Caps_synth_CpsB"/>
    <property type="match status" value="1"/>
</dbReference>
<evidence type="ECO:0000256" key="4">
    <source>
        <dbReference type="ARBA" id="ARBA00022912"/>
    </source>
</evidence>
<sequence>MRELDRKKIIDIHAHILPGVDDGARDLKESIALAVSAASQGIRAVIATPHFSRRGDPDEYRQLLKSVQTEIWKSCPDFQLYLGQELYYHEDLGDRLLSGQALTLADSSYILVEFNPAEPFSRMSRGIRNLCGLGYIPVLAHAERYGCLRESGMLERLREMGALFQVNYESLTGRWYDRDVFWCRKQIREHRIHFLSTDMHQMDHRPPEIKRALDWLDKNVDAEYKKSLTEGNARRILEDGAVR</sequence>
<proteinExistence type="inferred from homology"/>
<dbReference type="Gene3D" id="3.20.20.140">
    <property type="entry name" value="Metal-dependent hydrolases"/>
    <property type="match status" value="1"/>
</dbReference>
<dbReference type="SUPFAM" id="SSF89550">
    <property type="entry name" value="PHP domain-like"/>
    <property type="match status" value="1"/>
</dbReference>
<dbReference type="InterPro" id="IPR016195">
    <property type="entry name" value="Pol/histidinol_Pase-like"/>
</dbReference>
<keyword evidence="4" id="KW-0904">Protein phosphatase</keyword>
<reference evidence="6 7" key="1">
    <citation type="submission" date="2020-08" db="EMBL/GenBank/DDBJ databases">
        <title>Genome public.</title>
        <authorList>
            <person name="Liu C."/>
            <person name="Sun Q."/>
        </authorList>
    </citation>
    <scope>NUCLEOTIDE SEQUENCE [LARGE SCALE GENOMIC DNA]</scope>
    <source>
        <strain evidence="6 7">BX10</strain>
    </source>
</reference>
<evidence type="ECO:0000256" key="1">
    <source>
        <dbReference type="ARBA" id="ARBA00005750"/>
    </source>
</evidence>